<evidence type="ECO:0000256" key="1">
    <source>
        <dbReference type="SAM" id="MobiDB-lite"/>
    </source>
</evidence>
<feature type="region of interest" description="Disordered" evidence="1">
    <location>
        <begin position="81"/>
        <end position="170"/>
    </location>
</feature>
<feature type="compositionally biased region" description="Acidic residues" evidence="1">
    <location>
        <begin position="143"/>
        <end position="155"/>
    </location>
</feature>
<feature type="compositionally biased region" description="Basic and acidic residues" evidence="1">
    <location>
        <begin position="552"/>
        <end position="562"/>
    </location>
</feature>
<feature type="region of interest" description="Disordered" evidence="1">
    <location>
        <begin position="629"/>
        <end position="650"/>
    </location>
</feature>
<protein>
    <submittedName>
        <fullName evidence="2">Uncharacterized protein</fullName>
    </submittedName>
</protein>
<comment type="caution">
    <text evidence="2">The sequence shown here is derived from an EMBL/GenBank/DDBJ whole genome shotgun (WGS) entry which is preliminary data.</text>
</comment>
<feature type="compositionally biased region" description="Basic and acidic residues" evidence="1">
    <location>
        <begin position="269"/>
        <end position="280"/>
    </location>
</feature>
<evidence type="ECO:0000313" key="2">
    <source>
        <dbReference type="EMBL" id="GEY56270.1"/>
    </source>
</evidence>
<dbReference type="EMBL" id="BKCJ010189199">
    <property type="protein sequence ID" value="GEY56270.1"/>
    <property type="molecule type" value="Genomic_DNA"/>
</dbReference>
<gene>
    <name evidence="2" type="ORF">Tci_428244</name>
</gene>
<reference evidence="2" key="1">
    <citation type="journal article" date="2019" name="Sci. Rep.">
        <title>Draft genome of Tanacetum cinerariifolium, the natural source of mosquito coil.</title>
        <authorList>
            <person name="Yamashiro T."/>
            <person name="Shiraishi A."/>
            <person name="Satake H."/>
            <person name="Nakayama K."/>
        </authorList>
    </citation>
    <scope>NUCLEOTIDE SEQUENCE</scope>
</reference>
<name>A0A699HPR2_TANCI</name>
<feature type="region of interest" description="Disordered" evidence="1">
    <location>
        <begin position="250"/>
        <end position="297"/>
    </location>
</feature>
<accession>A0A699HPR2</accession>
<feature type="region of interest" description="Disordered" evidence="1">
    <location>
        <begin position="524"/>
        <end position="575"/>
    </location>
</feature>
<feature type="non-terminal residue" evidence="2">
    <location>
        <position position="1"/>
    </location>
</feature>
<proteinExistence type="predicted"/>
<sequence length="935" mass="107154">DYSLCVKNGCEKPVSALESNTVYHQPMPHSPTKKGRKDKPHVIPYCRFTKLIICHLGRIHNIHPRSASPFHLAEEDLKLGRKKKPITAKQPKPKPAIEKSSKPSSVPKPKATKEKPTKRSPVKPSEMGKVLKTRKGKSSLQLIDEEEPSQPEPEPEPEHQEPVAKATQPLPVVKGKGKTIATENKLHNLCWLYTRQKEEASRINLYFRGGLQPRKRDQLDPLRNYRMTHQQILFMSLRLLQMLKQVLTQTRQPVEEKTTELDQGQARSDPGKTPESRPLPDQEFMEEDQAGPDPGVSRVALAGPNLESTHKEFMATVYPDVHGSLKLPVDEHVFLEEPLSSSGTLSSMKNLDDAYTFKDHFLNEKSTEDELGKLNMDSEVVSMVTVLIHQASSSVPPLSTPIIDLSHPQSHLNRNSLPWSKSKTLDSTTQNLRSRVFNLELRDLPHKIDQIVNTVVKEVVHIALQAPLKDRFKELPEADIKEILHQRMFESGSYKLLPEHVAFYEALEASMDRANRDEFLAEMDKSRKRRRDDQDPPPPPPGLDLIKRKRHDSGASEEDRPATPEPDWVIPPNELSEPENNWANILASSYQDPDECKLLRQTVPDVECHRMLLDQVNLVNPEGHRIMPDIRKPLPLGGPPESLTGGSSIKNSTSLDMMPPLIAVKADYKEYKILEADFKILHPNDFEDLYLLHLQDYTIVSKPRAVIYRDRNDQKKMMQETEVHKFSNGTLNRILEKLDHMVKDFRLFMYNPGITTRIWSEDDRRRSKEFMEVIEHRLKLRRIFRNLESFVQVKMEMEIPRSSGVYFITACSYLTDTSKEPRKIQVVCLSFIASWYTRSDKVSSCLLDDGKLEAKKQLVLEMFVDESLEMIMDESLDMIEDESLDMIVDESFDTIVDESLMVEDKSLEKLVDETLKLDEEHFESMIADCKVSHSC</sequence>
<dbReference type="AlphaFoldDB" id="A0A699HPR2"/>
<organism evidence="2">
    <name type="scientific">Tanacetum cinerariifolium</name>
    <name type="common">Dalmatian daisy</name>
    <name type="synonym">Chrysanthemum cinerariifolium</name>
    <dbReference type="NCBI Taxonomy" id="118510"/>
    <lineage>
        <taxon>Eukaryota</taxon>
        <taxon>Viridiplantae</taxon>
        <taxon>Streptophyta</taxon>
        <taxon>Embryophyta</taxon>
        <taxon>Tracheophyta</taxon>
        <taxon>Spermatophyta</taxon>
        <taxon>Magnoliopsida</taxon>
        <taxon>eudicotyledons</taxon>
        <taxon>Gunneridae</taxon>
        <taxon>Pentapetalae</taxon>
        <taxon>asterids</taxon>
        <taxon>campanulids</taxon>
        <taxon>Asterales</taxon>
        <taxon>Asteraceae</taxon>
        <taxon>Asteroideae</taxon>
        <taxon>Anthemideae</taxon>
        <taxon>Anthemidinae</taxon>
        <taxon>Tanacetum</taxon>
    </lineage>
</organism>
<feature type="region of interest" description="Disordered" evidence="1">
    <location>
        <begin position="21"/>
        <end position="40"/>
    </location>
</feature>